<dbReference type="AlphaFoldDB" id="A0A067JKZ2"/>
<gene>
    <name evidence="1" type="ORF">JCGZ_26563</name>
</gene>
<dbReference type="Proteomes" id="UP000027138">
    <property type="component" value="Unassembled WGS sequence"/>
</dbReference>
<proteinExistence type="predicted"/>
<name>A0A067JKZ2_JATCU</name>
<accession>A0A067JKZ2</accession>
<dbReference type="EMBL" id="KK915109">
    <property type="protein sequence ID" value="KDP24567.1"/>
    <property type="molecule type" value="Genomic_DNA"/>
</dbReference>
<evidence type="ECO:0000313" key="1">
    <source>
        <dbReference type="EMBL" id="KDP24567.1"/>
    </source>
</evidence>
<reference evidence="1 2" key="1">
    <citation type="journal article" date="2014" name="PLoS ONE">
        <title>Global Analysis of Gene Expression Profiles in Physic Nut (Jatropha curcas L.) Seedlings Exposed to Salt Stress.</title>
        <authorList>
            <person name="Zhang L."/>
            <person name="Zhang C."/>
            <person name="Wu P."/>
            <person name="Chen Y."/>
            <person name="Li M."/>
            <person name="Jiang H."/>
            <person name="Wu G."/>
        </authorList>
    </citation>
    <scope>NUCLEOTIDE SEQUENCE [LARGE SCALE GENOMIC DNA]</scope>
    <source>
        <strain evidence="2">cv. GZQX0401</strain>
        <tissue evidence="1">Young leaves</tissue>
    </source>
</reference>
<sequence length="343" mass="37868">MLRTTATAPPSVANLSPNGSPLHHYAVVKEKLKLACLRKAMLKSVLEALIGGLPPVWVLMSDLRLLVLKSVFEAFGEQGCSGRCLRLLDGGFDADTSVMTLPRGRAWKFNLKYVYTTLKISMFRQLSNGLSWDQVVKYPWGDVADYPDFVQAAIVYQQKRLLLSGLFYDMYFLGERQQRDKSVRGGSYSRALDMAVVVGKLEHGPGASFSFILDCTGQTAQGMLETHLVSLYQMSPPGCTHVSQLYKVARLKLTVVRLSDEHVSHGRAIWHGLGVLESGSLASEARGVLGSTDASKRGESLATSSLSLIGEGGGRRRWWWWRCSASSVTAPGFRVSYKIWVKD</sequence>
<protein>
    <submittedName>
        <fullName evidence="1">Uncharacterized protein</fullName>
    </submittedName>
</protein>
<organism evidence="1 2">
    <name type="scientific">Jatropha curcas</name>
    <name type="common">Barbados nut</name>
    <dbReference type="NCBI Taxonomy" id="180498"/>
    <lineage>
        <taxon>Eukaryota</taxon>
        <taxon>Viridiplantae</taxon>
        <taxon>Streptophyta</taxon>
        <taxon>Embryophyta</taxon>
        <taxon>Tracheophyta</taxon>
        <taxon>Spermatophyta</taxon>
        <taxon>Magnoliopsida</taxon>
        <taxon>eudicotyledons</taxon>
        <taxon>Gunneridae</taxon>
        <taxon>Pentapetalae</taxon>
        <taxon>rosids</taxon>
        <taxon>fabids</taxon>
        <taxon>Malpighiales</taxon>
        <taxon>Euphorbiaceae</taxon>
        <taxon>Crotonoideae</taxon>
        <taxon>Jatropheae</taxon>
        <taxon>Jatropha</taxon>
    </lineage>
</organism>
<keyword evidence="2" id="KW-1185">Reference proteome</keyword>
<evidence type="ECO:0000313" key="2">
    <source>
        <dbReference type="Proteomes" id="UP000027138"/>
    </source>
</evidence>